<name>A0ABW4WT45_9BACT</name>
<evidence type="ECO:0000313" key="1">
    <source>
        <dbReference type="EMBL" id="MFD2065516.1"/>
    </source>
</evidence>
<proteinExistence type="predicted"/>
<dbReference type="RefSeq" id="WP_229959935.1">
    <property type="nucleotide sequence ID" value="NZ_JAJJWI010000006.1"/>
</dbReference>
<gene>
    <name evidence="1" type="ORF">ACFSKU_01365</name>
</gene>
<dbReference type="Pfam" id="PF14356">
    <property type="entry name" value="DUF4403"/>
    <property type="match status" value="1"/>
</dbReference>
<comment type="caution">
    <text evidence="1">The sequence shown here is derived from an EMBL/GenBank/DDBJ whole genome shotgun (WGS) entry which is preliminary data.</text>
</comment>
<dbReference type="EMBL" id="JBHUHV010000002">
    <property type="protein sequence ID" value="MFD2065516.1"/>
    <property type="molecule type" value="Genomic_DNA"/>
</dbReference>
<dbReference type="Proteomes" id="UP001597369">
    <property type="component" value="Unassembled WGS sequence"/>
</dbReference>
<sequence length="205" mass="23072">MDNPIKIYVPVKVTYSALEDVLKKQVVGEYIPKPDEGDSIAPYAQILDVRLEETNSDAYNIGLRIRLRVLRTVLKRDQVDLQVQVSLDYDNTMQQLFVRKFRLESKTSSGFYNTALEVLANKVAYNQILKKAKANLAEIIAGEVKKVNELLKKGLDLKGLNLLGTVNEIQVHDITPMPDHVSLSFELQGKLEVAISDLISFMPAK</sequence>
<reference evidence="2" key="1">
    <citation type="journal article" date="2019" name="Int. J. Syst. Evol. Microbiol.">
        <title>The Global Catalogue of Microorganisms (GCM) 10K type strain sequencing project: providing services to taxonomists for standard genome sequencing and annotation.</title>
        <authorList>
            <consortium name="The Broad Institute Genomics Platform"/>
            <consortium name="The Broad Institute Genome Sequencing Center for Infectious Disease"/>
            <person name="Wu L."/>
            <person name="Ma J."/>
        </authorList>
    </citation>
    <scope>NUCLEOTIDE SEQUENCE [LARGE SCALE GENOMIC DNA]</scope>
    <source>
        <strain evidence="2">JCM 16545</strain>
    </source>
</reference>
<protein>
    <submittedName>
        <fullName evidence="1">DUF4403 family protein</fullName>
    </submittedName>
</protein>
<keyword evidence="2" id="KW-1185">Reference proteome</keyword>
<accession>A0ABW4WT45</accession>
<organism evidence="1 2">
    <name type="scientific">Pontibacter silvestris</name>
    <dbReference type="NCBI Taxonomy" id="2305183"/>
    <lineage>
        <taxon>Bacteria</taxon>
        <taxon>Pseudomonadati</taxon>
        <taxon>Bacteroidota</taxon>
        <taxon>Cytophagia</taxon>
        <taxon>Cytophagales</taxon>
        <taxon>Hymenobacteraceae</taxon>
        <taxon>Pontibacter</taxon>
    </lineage>
</organism>
<dbReference type="InterPro" id="IPR025515">
    <property type="entry name" value="DUF4403"/>
</dbReference>
<evidence type="ECO:0000313" key="2">
    <source>
        <dbReference type="Proteomes" id="UP001597369"/>
    </source>
</evidence>